<dbReference type="Proteomes" id="UP001162992">
    <property type="component" value="Chromosome 11"/>
</dbReference>
<proteinExistence type="predicted"/>
<dbReference type="EMBL" id="CM055102">
    <property type="protein sequence ID" value="KAJ7537796.1"/>
    <property type="molecule type" value="Genomic_DNA"/>
</dbReference>
<organism evidence="1 2">
    <name type="scientific">Diphasiastrum complanatum</name>
    <name type="common">Issler's clubmoss</name>
    <name type="synonym">Lycopodium complanatum</name>
    <dbReference type="NCBI Taxonomy" id="34168"/>
    <lineage>
        <taxon>Eukaryota</taxon>
        <taxon>Viridiplantae</taxon>
        <taxon>Streptophyta</taxon>
        <taxon>Embryophyta</taxon>
        <taxon>Tracheophyta</taxon>
        <taxon>Lycopodiopsida</taxon>
        <taxon>Lycopodiales</taxon>
        <taxon>Lycopodiaceae</taxon>
        <taxon>Lycopodioideae</taxon>
        <taxon>Diphasiastrum</taxon>
    </lineage>
</organism>
<comment type="caution">
    <text evidence="1">The sequence shown here is derived from an EMBL/GenBank/DDBJ whole genome shotgun (WGS) entry which is preliminary data.</text>
</comment>
<gene>
    <name evidence="1" type="ORF">O6H91_11G022400</name>
</gene>
<keyword evidence="2" id="KW-1185">Reference proteome</keyword>
<evidence type="ECO:0000313" key="2">
    <source>
        <dbReference type="Proteomes" id="UP001162992"/>
    </source>
</evidence>
<reference evidence="2" key="1">
    <citation type="journal article" date="2024" name="Proc. Natl. Acad. Sci. U.S.A.">
        <title>Extraordinary preservation of gene collinearity over three hundred million years revealed in homosporous lycophytes.</title>
        <authorList>
            <person name="Li C."/>
            <person name="Wickell D."/>
            <person name="Kuo L.Y."/>
            <person name="Chen X."/>
            <person name="Nie B."/>
            <person name="Liao X."/>
            <person name="Peng D."/>
            <person name="Ji J."/>
            <person name="Jenkins J."/>
            <person name="Williams M."/>
            <person name="Shu S."/>
            <person name="Plott C."/>
            <person name="Barry K."/>
            <person name="Rajasekar S."/>
            <person name="Grimwood J."/>
            <person name="Han X."/>
            <person name="Sun S."/>
            <person name="Hou Z."/>
            <person name="He W."/>
            <person name="Dai G."/>
            <person name="Sun C."/>
            <person name="Schmutz J."/>
            <person name="Leebens-Mack J.H."/>
            <person name="Li F.W."/>
            <person name="Wang L."/>
        </authorList>
    </citation>
    <scope>NUCLEOTIDE SEQUENCE [LARGE SCALE GENOMIC DNA]</scope>
    <source>
        <strain evidence="2">cv. PW_Plant_1</strain>
    </source>
</reference>
<accession>A0ACC2C733</accession>
<name>A0ACC2C733_DIPCM</name>
<protein>
    <submittedName>
        <fullName evidence="1">Uncharacterized protein</fullName>
    </submittedName>
</protein>
<evidence type="ECO:0000313" key="1">
    <source>
        <dbReference type="EMBL" id="KAJ7537796.1"/>
    </source>
</evidence>
<sequence length="353" mass="37561">MAVSSDDSDDSDEEEEEPQGKKQKVAVITKPAQVQEESDSDESDNSDEEEESEDDEPVTKKQKIEPAKGAKQELQNGDDKEAKSKSDIHTPGDTGGSKTIFVKNLAWAVTEENIHEFFGKEVAHVRLAADDTGRFRGFGHVEFYNEGAAKKAVQKSGQDFLGREIFCDLARERGFQSAGNRDWKSPQTGGYNANGTPGGSRPGTYKTVFVKGFNKFQDEDTIRNELGKFFGECGDINTIRIPTDRETGQIKGFAYVEFSSNDSSSKALELSGQELNGRYLVVDAASQPSGDSGGGRGRGGAGGRGFGGRGGGRGGFGGGDRGRGGRGGSGGAPRQKLNLGASGTGKKTTFGDE</sequence>